<sequence>MYPTGEPYDTGTLDVGDGNRVYWEVSGNPQGKPALIVHGGPGSGASSSPRWRTYFDPEAYRVVLFDQRGCGRSTPSAARWDTDLSVNTTHHLLADMELLRRHLGIERWQLFGGSWGTTLGLAYAVRHPDRVSEVIMSGIGTTTPGEVQWITRDVGRIFPEAWDRFHAAAGRPEGNMAEAYARLLEHPDPAVREQAAADWCDWEDSHVRLRPGQPRDTRYDDRDFRVTFARLVTHYWRHHAWLEDGELLCGVEGLGGVPGVLVHGRLDVSTPLETAWRLSRAWPGC</sequence>
<evidence type="ECO:0000313" key="10">
    <source>
        <dbReference type="EMBL" id="SEL46328.1"/>
    </source>
</evidence>
<proteinExistence type="inferred from homology"/>
<dbReference type="PRINTS" id="PR00111">
    <property type="entry name" value="ABHYDROLASE"/>
</dbReference>
<dbReference type="GO" id="GO:0005737">
    <property type="term" value="C:cytoplasm"/>
    <property type="evidence" value="ECO:0007669"/>
    <property type="project" value="UniProtKB-SubCell"/>
</dbReference>
<dbReference type="InterPro" id="IPR029058">
    <property type="entry name" value="AB_hydrolase_fold"/>
</dbReference>
<dbReference type="RefSeq" id="WP_256256917.1">
    <property type="nucleotide sequence ID" value="NZ_FOBF01000005.1"/>
</dbReference>
<evidence type="ECO:0000256" key="3">
    <source>
        <dbReference type="ARBA" id="ARBA00010088"/>
    </source>
</evidence>
<evidence type="ECO:0000256" key="6">
    <source>
        <dbReference type="ARBA" id="ARBA00022670"/>
    </source>
</evidence>
<dbReference type="Gene3D" id="3.40.50.1820">
    <property type="entry name" value="alpha/beta hydrolase"/>
    <property type="match status" value="1"/>
</dbReference>
<evidence type="ECO:0000256" key="2">
    <source>
        <dbReference type="ARBA" id="ARBA00004496"/>
    </source>
</evidence>
<keyword evidence="4 8" id="KW-0031">Aminopeptidase</keyword>
<dbReference type="EC" id="3.4.11.5" evidence="8"/>
<dbReference type="PANTHER" id="PTHR43722">
    <property type="entry name" value="PROLINE IMINOPEPTIDASE"/>
    <property type="match status" value="1"/>
</dbReference>
<feature type="domain" description="AB hydrolase-1" evidence="9">
    <location>
        <begin position="35"/>
        <end position="283"/>
    </location>
</feature>
<dbReference type="Pfam" id="PF00561">
    <property type="entry name" value="Abhydrolase_1"/>
    <property type="match status" value="1"/>
</dbReference>
<dbReference type="GO" id="GO:0004177">
    <property type="term" value="F:aminopeptidase activity"/>
    <property type="evidence" value="ECO:0007669"/>
    <property type="project" value="UniProtKB-KW"/>
</dbReference>
<dbReference type="SUPFAM" id="SSF53474">
    <property type="entry name" value="alpha/beta-Hydrolases"/>
    <property type="match status" value="1"/>
</dbReference>
<dbReference type="InterPro" id="IPR002410">
    <property type="entry name" value="Peptidase_S33"/>
</dbReference>
<evidence type="ECO:0000259" key="9">
    <source>
        <dbReference type="Pfam" id="PF00561"/>
    </source>
</evidence>
<keyword evidence="5" id="KW-0963">Cytoplasm</keyword>
<evidence type="ECO:0000256" key="7">
    <source>
        <dbReference type="ARBA" id="ARBA00022801"/>
    </source>
</evidence>
<comment type="subcellular location">
    <subcellularLocation>
        <location evidence="2">Cytoplasm</location>
    </subcellularLocation>
</comment>
<dbReference type="PIRSF" id="PIRSF006431">
    <property type="entry name" value="Pept_S33"/>
    <property type="match status" value="1"/>
</dbReference>
<evidence type="ECO:0000256" key="4">
    <source>
        <dbReference type="ARBA" id="ARBA00022438"/>
    </source>
</evidence>
<comment type="similarity">
    <text evidence="3 8">Belongs to the peptidase S33 family.</text>
</comment>
<evidence type="ECO:0000256" key="8">
    <source>
        <dbReference type="RuleBase" id="RU003421"/>
    </source>
</evidence>
<dbReference type="PRINTS" id="PR00793">
    <property type="entry name" value="PROAMNOPTASE"/>
</dbReference>
<dbReference type="InterPro" id="IPR000073">
    <property type="entry name" value="AB_hydrolase_1"/>
</dbReference>
<evidence type="ECO:0000313" key="11">
    <source>
        <dbReference type="Proteomes" id="UP000198953"/>
    </source>
</evidence>
<dbReference type="EMBL" id="FOBF01000005">
    <property type="protein sequence ID" value="SEL46328.1"/>
    <property type="molecule type" value="Genomic_DNA"/>
</dbReference>
<reference evidence="10 11" key="1">
    <citation type="submission" date="2016-10" db="EMBL/GenBank/DDBJ databases">
        <authorList>
            <person name="de Groot N.N."/>
        </authorList>
    </citation>
    <scope>NUCLEOTIDE SEQUENCE [LARGE SCALE GENOMIC DNA]</scope>
    <source>
        <strain evidence="10 11">DSM 43357</strain>
    </source>
</reference>
<keyword evidence="6 8" id="KW-0645">Protease</keyword>
<name>A0A1H7QEY4_9ACTN</name>
<dbReference type="AlphaFoldDB" id="A0A1H7QEY4"/>
<keyword evidence="7 8" id="KW-0378">Hydrolase</keyword>
<dbReference type="PANTHER" id="PTHR43722:SF1">
    <property type="entry name" value="PROLINE IMINOPEPTIDASE"/>
    <property type="match status" value="1"/>
</dbReference>
<dbReference type="NCBIfam" id="TIGR01249">
    <property type="entry name" value="pro_imino_pep_1"/>
    <property type="match status" value="1"/>
</dbReference>
<comment type="catalytic activity">
    <reaction evidence="1 8">
        <text>Release of N-terminal proline from a peptide.</text>
        <dbReference type="EC" id="3.4.11.5"/>
    </reaction>
</comment>
<accession>A0A1H7QEY4</accession>
<dbReference type="GO" id="GO:0006508">
    <property type="term" value="P:proteolysis"/>
    <property type="evidence" value="ECO:0007669"/>
    <property type="project" value="UniProtKB-KW"/>
</dbReference>
<dbReference type="InterPro" id="IPR005944">
    <property type="entry name" value="Pro_iminopeptidase"/>
</dbReference>
<keyword evidence="11" id="KW-1185">Reference proteome</keyword>
<evidence type="ECO:0000256" key="5">
    <source>
        <dbReference type="ARBA" id="ARBA00022490"/>
    </source>
</evidence>
<evidence type="ECO:0000256" key="1">
    <source>
        <dbReference type="ARBA" id="ARBA00001585"/>
    </source>
</evidence>
<protein>
    <recommendedName>
        <fullName evidence="8">Proline iminopeptidase</fullName>
        <ecNumber evidence="8">3.4.11.5</ecNumber>
    </recommendedName>
</protein>
<dbReference type="Proteomes" id="UP000198953">
    <property type="component" value="Unassembled WGS sequence"/>
</dbReference>
<dbReference type="STRING" id="46177.SAMN05660976_02519"/>
<gene>
    <name evidence="10" type="ORF">SAMN05660976_02519</name>
</gene>
<organism evidence="10 11">
    <name type="scientific">Nonomuraea pusilla</name>
    <dbReference type="NCBI Taxonomy" id="46177"/>
    <lineage>
        <taxon>Bacteria</taxon>
        <taxon>Bacillati</taxon>
        <taxon>Actinomycetota</taxon>
        <taxon>Actinomycetes</taxon>
        <taxon>Streptosporangiales</taxon>
        <taxon>Streptosporangiaceae</taxon>
        <taxon>Nonomuraea</taxon>
    </lineage>
</organism>